<reference evidence="1 2" key="1">
    <citation type="submission" date="2019-05" db="EMBL/GenBank/DDBJ databases">
        <title>Another draft genome of Portunus trituberculatus and its Hox gene families provides insights of decapod evolution.</title>
        <authorList>
            <person name="Jeong J.-H."/>
            <person name="Song I."/>
            <person name="Kim S."/>
            <person name="Choi T."/>
            <person name="Kim D."/>
            <person name="Ryu S."/>
            <person name="Kim W."/>
        </authorList>
    </citation>
    <scope>NUCLEOTIDE SEQUENCE [LARGE SCALE GENOMIC DNA]</scope>
    <source>
        <tissue evidence="1">Muscle</tissue>
    </source>
</reference>
<accession>A0A5B7J7F2</accession>
<gene>
    <name evidence="1" type="ORF">E2C01_084890</name>
</gene>
<comment type="caution">
    <text evidence="1">The sequence shown here is derived from an EMBL/GenBank/DDBJ whole genome shotgun (WGS) entry which is preliminary data.</text>
</comment>
<sequence>MLYMLSRHSILISHNHSRKAASGGVFEGHLRAAAPDSNDKLLGAEQQKLVGRPCITQTWKH</sequence>
<organism evidence="1 2">
    <name type="scientific">Portunus trituberculatus</name>
    <name type="common">Swimming crab</name>
    <name type="synonym">Neptunus trituberculatus</name>
    <dbReference type="NCBI Taxonomy" id="210409"/>
    <lineage>
        <taxon>Eukaryota</taxon>
        <taxon>Metazoa</taxon>
        <taxon>Ecdysozoa</taxon>
        <taxon>Arthropoda</taxon>
        <taxon>Crustacea</taxon>
        <taxon>Multicrustacea</taxon>
        <taxon>Malacostraca</taxon>
        <taxon>Eumalacostraca</taxon>
        <taxon>Eucarida</taxon>
        <taxon>Decapoda</taxon>
        <taxon>Pleocyemata</taxon>
        <taxon>Brachyura</taxon>
        <taxon>Eubrachyura</taxon>
        <taxon>Portunoidea</taxon>
        <taxon>Portunidae</taxon>
        <taxon>Portuninae</taxon>
        <taxon>Portunus</taxon>
    </lineage>
</organism>
<name>A0A5B7J7F2_PORTR</name>
<protein>
    <submittedName>
        <fullName evidence="1">Uncharacterized protein</fullName>
    </submittedName>
</protein>
<keyword evidence="2" id="KW-1185">Reference proteome</keyword>
<dbReference type="EMBL" id="VSRR010082649">
    <property type="protein sequence ID" value="MPC89926.1"/>
    <property type="molecule type" value="Genomic_DNA"/>
</dbReference>
<evidence type="ECO:0000313" key="2">
    <source>
        <dbReference type="Proteomes" id="UP000324222"/>
    </source>
</evidence>
<dbReference type="Proteomes" id="UP000324222">
    <property type="component" value="Unassembled WGS sequence"/>
</dbReference>
<proteinExistence type="predicted"/>
<dbReference type="AlphaFoldDB" id="A0A5B7J7F2"/>
<evidence type="ECO:0000313" key="1">
    <source>
        <dbReference type="EMBL" id="MPC89926.1"/>
    </source>
</evidence>